<dbReference type="InterPro" id="IPR010057">
    <property type="entry name" value="Transcription_activator_Rgg_C"/>
</dbReference>
<proteinExistence type="predicted"/>
<dbReference type="GO" id="GO:0003677">
    <property type="term" value="F:DNA binding"/>
    <property type="evidence" value="ECO:0007669"/>
    <property type="project" value="InterPro"/>
</dbReference>
<evidence type="ECO:0000259" key="1">
    <source>
        <dbReference type="PROSITE" id="PS50943"/>
    </source>
</evidence>
<accession>A0A7X0XN91</accession>
<dbReference type="EMBL" id="JAAROV010000009">
    <property type="protein sequence ID" value="MBC1318525.1"/>
    <property type="molecule type" value="Genomic_DNA"/>
</dbReference>
<dbReference type="InterPro" id="IPR010982">
    <property type="entry name" value="Lambda_DNA-bd_dom_sf"/>
</dbReference>
<evidence type="ECO:0000313" key="4">
    <source>
        <dbReference type="Proteomes" id="UP000541955"/>
    </source>
</evidence>
<dbReference type="CDD" id="cd00093">
    <property type="entry name" value="HTH_XRE"/>
    <property type="match status" value="1"/>
</dbReference>
<evidence type="ECO:0000313" key="2">
    <source>
        <dbReference type="EMBL" id="MBC1318525.1"/>
    </source>
</evidence>
<dbReference type="NCBIfam" id="TIGR01716">
    <property type="entry name" value="RGG_Cterm"/>
    <property type="match status" value="1"/>
</dbReference>
<dbReference type="Gene3D" id="1.10.260.40">
    <property type="entry name" value="lambda repressor-like DNA-binding domains"/>
    <property type="match status" value="1"/>
</dbReference>
<gene>
    <name evidence="2" type="ORF">HB811_17235</name>
    <name evidence="3" type="ORF">HB902_16195</name>
</gene>
<comment type="caution">
    <text evidence="3">The sequence shown here is derived from an EMBL/GenBank/DDBJ whole genome shotgun (WGS) entry which is preliminary data.</text>
</comment>
<reference evidence="4 5" key="1">
    <citation type="submission" date="2020-03" db="EMBL/GenBank/DDBJ databases">
        <title>Soil Listeria distribution.</title>
        <authorList>
            <person name="Liao J."/>
            <person name="Wiedmann M."/>
        </authorList>
    </citation>
    <scope>NUCLEOTIDE SEQUENCE [LARGE SCALE GENOMIC DNA]</scope>
    <source>
        <strain evidence="3 4">FSL L7-1387</strain>
        <strain evidence="2 5">FSL L7-1816</strain>
    </source>
</reference>
<protein>
    <submittedName>
        <fullName evidence="3">Helix-turn-helix domain-containing protein</fullName>
    </submittedName>
</protein>
<dbReference type="SMART" id="SM00530">
    <property type="entry name" value="HTH_XRE"/>
    <property type="match status" value="1"/>
</dbReference>
<dbReference type="EMBL" id="JAARRW010000010">
    <property type="protein sequence ID" value="MBC1563616.1"/>
    <property type="molecule type" value="Genomic_DNA"/>
</dbReference>
<dbReference type="Pfam" id="PF21259">
    <property type="entry name" value="Rgg_C"/>
    <property type="match status" value="1"/>
</dbReference>
<evidence type="ECO:0000313" key="5">
    <source>
        <dbReference type="Proteomes" id="UP000543379"/>
    </source>
</evidence>
<dbReference type="PANTHER" id="PTHR37038">
    <property type="entry name" value="TRANSCRIPTIONAL REGULATOR-RELATED"/>
    <property type="match status" value="1"/>
</dbReference>
<name>A0A7X0XN91_9LIST</name>
<sequence>MMLINTEKTIGETIREIRKSLGLTQEDIAEKNVISRSAIAKIEANKMNPSVELLNIILFKLRIEYREFIFIQKDYSLTEREKIIHDFKRLGNSVYKDAAMKLNGEMVNYLAANDDPEIQELHAVLRALTRFQDTQEFHESINEIKFIWDRLKNQDNWHEFDIYLLSHIFFKFEPGDVDTMVTNLLKNVDKYRDFNTNNTLKISLLLNIITYYKYHGMLLQSEKYIEEAYNLASIEKDFRRKLAAMYRQCEVDFVKGNAVQANQKAEQIFQALHTLNEKELYEDWHDEWDKLTKKGPAK</sequence>
<dbReference type="PROSITE" id="PS50943">
    <property type="entry name" value="HTH_CROC1"/>
    <property type="match status" value="1"/>
</dbReference>
<dbReference type="Gene3D" id="1.25.40.400">
    <property type="match status" value="1"/>
</dbReference>
<feature type="domain" description="HTH cro/C1-type" evidence="1">
    <location>
        <begin position="14"/>
        <end position="68"/>
    </location>
</feature>
<evidence type="ECO:0000313" key="3">
    <source>
        <dbReference type="EMBL" id="MBC1563616.1"/>
    </source>
</evidence>
<dbReference type="RefSeq" id="WP_185383088.1">
    <property type="nucleotide sequence ID" value="NZ_JAARNB010000010.1"/>
</dbReference>
<dbReference type="PANTHER" id="PTHR37038:SF13">
    <property type="entry name" value="HTH CRO_C1-TYPE DOMAIN-CONTAINING PROTEIN"/>
    <property type="match status" value="1"/>
</dbReference>
<dbReference type="Pfam" id="PF01381">
    <property type="entry name" value="HTH_3"/>
    <property type="match status" value="1"/>
</dbReference>
<dbReference type="InterPro" id="IPR053163">
    <property type="entry name" value="HTH-type_regulator_Rgg"/>
</dbReference>
<dbReference type="SUPFAM" id="SSF47413">
    <property type="entry name" value="lambda repressor-like DNA-binding domains"/>
    <property type="match status" value="1"/>
</dbReference>
<organism evidence="3 4">
    <name type="scientific">Listeria booriae</name>
    <dbReference type="NCBI Taxonomy" id="1552123"/>
    <lineage>
        <taxon>Bacteria</taxon>
        <taxon>Bacillati</taxon>
        <taxon>Bacillota</taxon>
        <taxon>Bacilli</taxon>
        <taxon>Bacillales</taxon>
        <taxon>Listeriaceae</taxon>
        <taxon>Listeria</taxon>
    </lineage>
</organism>
<dbReference type="Proteomes" id="UP000543379">
    <property type="component" value="Unassembled WGS sequence"/>
</dbReference>
<dbReference type="Proteomes" id="UP000541955">
    <property type="component" value="Unassembled WGS sequence"/>
</dbReference>
<dbReference type="AlphaFoldDB" id="A0A7X0XN91"/>
<dbReference type="InterPro" id="IPR001387">
    <property type="entry name" value="Cro/C1-type_HTH"/>
</dbReference>